<sequence>MQPSLAPDVAAANLLTGKWCAAAGSDDFVVSGCGIWPLLALLAATAGEPARGELTAAAGIPAASAHDAAITLLRRIEAAESVRAALGAWVRDDIALRDEWIRTLPPGTVAALRGPDGLDDWARRHTDGLIDRFPARIGAATACALATAVVVRTAWRQSFHADVLEPSSGPWQGHRGPALARYSTDLGDASVLLAGTPVSRVVVRGASDLDVHLLLGEDGVTAPAVLAAGLGALDGSVETHRPGLGTVAPGLEVRQVTAVSDTLRIQVPPFVVRSTHDLLREPELFGLTAATTAADNPFPGISPVALRVTAAAQDVCARFTADGFAAAAVTAVLMEPTGMPPAPAAALMIAVNVDRPFGFLGVHRPTGLVIVAGWIATPAS</sequence>
<dbReference type="Proteomes" id="UP000215506">
    <property type="component" value="Unassembled WGS sequence"/>
</dbReference>
<name>A0A231H3V7_9NOCA</name>
<evidence type="ECO:0000313" key="2">
    <source>
        <dbReference type="Proteomes" id="UP000215506"/>
    </source>
</evidence>
<evidence type="ECO:0008006" key="3">
    <source>
        <dbReference type="Google" id="ProtNLM"/>
    </source>
</evidence>
<dbReference type="GO" id="GO:0004867">
    <property type="term" value="F:serine-type endopeptidase inhibitor activity"/>
    <property type="evidence" value="ECO:0007669"/>
    <property type="project" value="InterPro"/>
</dbReference>
<gene>
    <name evidence="1" type="ORF">B7C42_04416</name>
</gene>
<proteinExistence type="predicted"/>
<dbReference type="PANTHER" id="PTHR11461">
    <property type="entry name" value="SERINE PROTEASE INHIBITOR, SERPIN"/>
    <property type="match status" value="1"/>
</dbReference>
<dbReference type="AlphaFoldDB" id="A0A231H3V7"/>
<dbReference type="SUPFAM" id="SSF56574">
    <property type="entry name" value="Serpins"/>
    <property type="match status" value="2"/>
</dbReference>
<dbReference type="InterPro" id="IPR036186">
    <property type="entry name" value="Serpin_sf"/>
</dbReference>
<reference evidence="1 2" key="1">
    <citation type="submission" date="2017-07" db="EMBL/GenBank/DDBJ databases">
        <title>First draft Genome Sequence of Nocardia cerradoensis isolated from human infection.</title>
        <authorList>
            <person name="Carrasco G."/>
        </authorList>
    </citation>
    <scope>NUCLEOTIDE SEQUENCE [LARGE SCALE GENOMIC DNA]</scope>
    <source>
        <strain evidence="1 2">CNM20130759</strain>
    </source>
</reference>
<protein>
    <recommendedName>
        <fullName evidence="3">Serpin domain-containing protein</fullName>
    </recommendedName>
</protein>
<keyword evidence="2" id="KW-1185">Reference proteome</keyword>
<accession>A0A231H3V7</accession>
<dbReference type="GO" id="GO:0005615">
    <property type="term" value="C:extracellular space"/>
    <property type="evidence" value="ECO:0007669"/>
    <property type="project" value="InterPro"/>
</dbReference>
<dbReference type="InterPro" id="IPR042185">
    <property type="entry name" value="Serpin_sf_2"/>
</dbReference>
<organism evidence="1 2">
    <name type="scientific">Nocardia cerradoensis</name>
    <dbReference type="NCBI Taxonomy" id="85688"/>
    <lineage>
        <taxon>Bacteria</taxon>
        <taxon>Bacillati</taxon>
        <taxon>Actinomycetota</taxon>
        <taxon>Actinomycetes</taxon>
        <taxon>Mycobacteriales</taxon>
        <taxon>Nocardiaceae</taxon>
        <taxon>Nocardia</taxon>
    </lineage>
</organism>
<comment type="caution">
    <text evidence="1">The sequence shown here is derived from an EMBL/GenBank/DDBJ whole genome shotgun (WGS) entry which is preliminary data.</text>
</comment>
<dbReference type="Gene3D" id="3.30.497.10">
    <property type="entry name" value="Antithrombin, subunit I, domain 2"/>
    <property type="match status" value="2"/>
</dbReference>
<dbReference type="InterPro" id="IPR042178">
    <property type="entry name" value="Serpin_sf_1"/>
</dbReference>
<dbReference type="RefSeq" id="WP_094026354.1">
    <property type="nucleotide sequence ID" value="NZ_NGAF01000009.1"/>
</dbReference>
<dbReference type="Gene3D" id="2.30.39.10">
    <property type="entry name" value="Alpha-1-antitrypsin, domain 1"/>
    <property type="match status" value="1"/>
</dbReference>
<dbReference type="EMBL" id="NGAF01000009">
    <property type="protein sequence ID" value="OXR43548.1"/>
    <property type="molecule type" value="Genomic_DNA"/>
</dbReference>
<dbReference type="InterPro" id="IPR000215">
    <property type="entry name" value="Serpin_fam"/>
</dbReference>
<dbReference type="PANTHER" id="PTHR11461:SF211">
    <property type="entry name" value="GH10112P-RELATED"/>
    <property type="match status" value="1"/>
</dbReference>
<evidence type="ECO:0000313" key="1">
    <source>
        <dbReference type="EMBL" id="OXR43548.1"/>
    </source>
</evidence>